<protein>
    <submittedName>
        <fullName evidence="1 2">Uncharacterized protein</fullName>
    </submittedName>
</protein>
<keyword evidence="3" id="KW-1185">Reference proteome</keyword>
<name>B7Q303_IXOSC</name>
<evidence type="ECO:0000313" key="2">
    <source>
        <dbReference type="EnsemblMetazoa" id="ISCW010242-PA"/>
    </source>
</evidence>
<gene>
    <name evidence="1" type="ORF">IscW_ISCW010242</name>
</gene>
<dbReference type="PaxDb" id="6945-B7Q303"/>
<dbReference type="VEuPathDB" id="VectorBase:ISCW010242"/>
<dbReference type="VEuPathDB" id="VectorBase:ISCI010242"/>
<dbReference type="EMBL" id="ABJB011113251">
    <property type="status" value="NOT_ANNOTATED_CDS"/>
    <property type="molecule type" value="Genomic_DNA"/>
</dbReference>
<dbReference type="EMBL" id="DS847512">
    <property type="protein sequence ID" value="EEC13225.1"/>
    <property type="molecule type" value="Genomic_DNA"/>
</dbReference>
<dbReference type="Proteomes" id="UP000001555">
    <property type="component" value="Unassembled WGS sequence"/>
</dbReference>
<reference evidence="1 3" key="1">
    <citation type="submission" date="2008-03" db="EMBL/GenBank/DDBJ databases">
        <title>Annotation of Ixodes scapularis.</title>
        <authorList>
            <consortium name="Ixodes scapularis Genome Project Consortium"/>
            <person name="Caler E."/>
            <person name="Hannick L.I."/>
            <person name="Bidwell S."/>
            <person name="Joardar V."/>
            <person name="Thiagarajan M."/>
            <person name="Amedeo P."/>
            <person name="Galinsky K.J."/>
            <person name="Schobel S."/>
            <person name="Inman J."/>
            <person name="Hostetler J."/>
            <person name="Miller J."/>
            <person name="Hammond M."/>
            <person name="Megy K."/>
            <person name="Lawson D."/>
            <person name="Kodira C."/>
            <person name="Sutton G."/>
            <person name="Meyer J."/>
            <person name="Hill C.A."/>
            <person name="Birren B."/>
            <person name="Nene V."/>
            <person name="Collins F."/>
            <person name="Alarcon-Chaidez F."/>
            <person name="Wikel S."/>
            <person name="Strausberg R."/>
        </authorList>
    </citation>
    <scope>NUCLEOTIDE SEQUENCE [LARGE SCALE GENOMIC DNA]</scope>
    <source>
        <strain evidence="3">Wikel</strain>
        <strain evidence="1">Wikel colony</strain>
    </source>
</reference>
<reference evidence="2" key="2">
    <citation type="submission" date="2020-05" db="UniProtKB">
        <authorList>
            <consortium name="EnsemblMetazoa"/>
        </authorList>
    </citation>
    <scope>IDENTIFICATION</scope>
    <source>
        <strain evidence="2">wikel</strain>
    </source>
</reference>
<dbReference type="AlphaFoldDB" id="B7Q303"/>
<sequence>MCKYNNTQHLLLQQRNKESETTSFTLAGWFMHNTDLHIMTMLFSMYTPSLHTEKPAAGSFRKCSSLRETE</sequence>
<accession>B7Q303</accession>
<dbReference type="HOGENOM" id="CLU_2760648_0_0_1"/>
<evidence type="ECO:0000313" key="3">
    <source>
        <dbReference type="Proteomes" id="UP000001555"/>
    </source>
</evidence>
<dbReference type="InParanoid" id="B7Q303"/>
<evidence type="ECO:0000313" key="1">
    <source>
        <dbReference type="EMBL" id="EEC13225.1"/>
    </source>
</evidence>
<dbReference type="EnsemblMetazoa" id="ISCW010242-RA">
    <property type="protein sequence ID" value="ISCW010242-PA"/>
    <property type="gene ID" value="ISCW010242"/>
</dbReference>
<organism>
    <name type="scientific">Ixodes scapularis</name>
    <name type="common">Black-legged tick</name>
    <name type="synonym">Deer tick</name>
    <dbReference type="NCBI Taxonomy" id="6945"/>
    <lineage>
        <taxon>Eukaryota</taxon>
        <taxon>Metazoa</taxon>
        <taxon>Ecdysozoa</taxon>
        <taxon>Arthropoda</taxon>
        <taxon>Chelicerata</taxon>
        <taxon>Arachnida</taxon>
        <taxon>Acari</taxon>
        <taxon>Parasitiformes</taxon>
        <taxon>Ixodida</taxon>
        <taxon>Ixodoidea</taxon>
        <taxon>Ixodidae</taxon>
        <taxon>Ixodinae</taxon>
        <taxon>Ixodes</taxon>
    </lineage>
</organism>
<proteinExistence type="predicted"/>